<sequence length="795" mass="83952">MGITELLNKGLAHDVALATWCPTMDLLAIVASNNSLSVHRLNWQRLWSLPLPCTVTALCWKGDGKMLAVGLEDGSLQLLHAEDGEAAPLQHSLGASAPAKSAAKDALVSLSWTAHDPRSSSAPPSRVPLFPSSGATRLCPGMGALLEAQGSAEPQGGDVPDSRLLLSHAELAQPSMGSLNIVCAASRAAKVSLLAFGDFLLAELAVQDPSKPAALPCSILHAELTGDFRLLCVVLQHAETGRVDCQVQDVSSIAELAPELTTLIRQHHQLTWYCKACEEALQRGASAWSAAMGSVQKELDKLQSLLADYSIESTPQAELCILLTTGRASAALQQFLASHLGDAGVRRLARGVDAAVQRLHGLLVDVMQPALEAIAFTLSDVAGLARCSPWTAPVSLKEEAVQEALSGAHALMLLAEAALCREIVAFSGPTLNMSRAGEEAVQEALSGAHALILLAEALRLAVVRAGVRYRALFAWLLTTVRRMSAEEANAQKHHFQTDAQALSDFIHGQLFEDAIGPQLTPVPEAAPMPLLAPTPGVQSLLKLFQCDPGSAPLHQILKRLPPSIQAIFAPIPQALSANVPLLAHVHLATLPAGTPPRLAFKASQEEGQAAVLCLACRREASDTPDRILIARIGASQEGDQQAIQVCAGVLEYESNGEIEDIGFYKDYALAVLTSADTQQQRGGLAVLPSAALARQPLPEGHMRSMPSRVASSRTGADEALSAAPREATESWQSEGVRSIELPAARAHAPLAVSAERGVACALVGVQRAVILDLEDDSVDDEEGSEVADNSEMEES</sequence>
<evidence type="ECO:0000256" key="6">
    <source>
        <dbReference type="SAM" id="MobiDB-lite"/>
    </source>
</evidence>
<dbReference type="Pfam" id="PF12894">
    <property type="entry name" value="ANAPC4_WD40"/>
    <property type="match status" value="1"/>
</dbReference>
<organism evidence="9 10">
    <name type="scientific">Coccomyxa viridis</name>
    <dbReference type="NCBI Taxonomy" id="1274662"/>
    <lineage>
        <taxon>Eukaryota</taxon>
        <taxon>Viridiplantae</taxon>
        <taxon>Chlorophyta</taxon>
        <taxon>core chlorophytes</taxon>
        <taxon>Trebouxiophyceae</taxon>
        <taxon>Trebouxiophyceae incertae sedis</taxon>
        <taxon>Coccomyxaceae</taxon>
        <taxon>Coccomyxa</taxon>
    </lineage>
</organism>
<evidence type="ECO:0000256" key="3">
    <source>
        <dbReference type="ARBA" id="ARBA00022776"/>
    </source>
</evidence>
<dbReference type="PANTHER" id="PTHR13260:SF0">
    <property type="entry name" value="ANAPHASE-PROMOTING COMPLEX SUBUNIT 4"/>
    <property type="match status" value="1"/>
</dbReference>
<proteinExistence type="predicted"/>
<evidence type="ECO:0000313" key="10">
    <source>
        <dbReference type="Proteomes" id="UP001497392"/>
    </source>
</evidence>
<dbReference type="InterPro" id="IPR024789">
    <property type="entry name" value="APC4"/>
</dbReference>
<keyword evidence="4" id="KW-0833">Ubl conjugation pathway</keyword>
<comment type="caution">
    <text evidence="9">The sequence shown here is derived from an EMBL/GenBank/DDBJ whole genome shotgun (WGS) entry which is preliminary data.</text>
</comment>
<keyword evidence="2" id="KW-0132">Cell division</keyword>
<feature type="domain" description="Anaphase-promoting complex subunit 4 long" evidence="8">
    <location>
        <begin position="249"/>
        <end position="417"/>
    </location>
</feature>
<keyword evidence="5" id="KW-0131">Cell cycle</keyword>
<feature type="domain" description="Anaphase-promoting complex subunit 4-like WD40" evidence="7">
    <location>
        <begin position="19"/>
        <end position="87"/>
    </location>
</feature>
<keyword evidence="10" id="KW-1185">Reference proteome</keyword>
<dbReference type="InterPro" id="IPR024790">
    <property type="entry name" value="APC4_long_dom"/>
</dbReference>
<evidence type="ECO:0000256" key="4">
    <source>
        <dbReference type="ARBA" id="ARBA00022786"/>
    </source>
</evidence>
<gene>
    <name evidence="9" type="primary">g4860</name>
    <name evidence="9" type="ORF">VP750_LOCUS4145</name>
</gene>
<name>A0ABP1FTY4_9CHLO</name>
<protein>
    <recommendedName>
        <fullName evidence="1">Anaphase-promoting complex subunit 4</fullName>
    </recommendedName>
</protein>
<dbReference type="SUPFAM" id="SSF117289">
    <property type="entry name" value="Nucleoporin domain"/>
    <property type="match status" value="1"/>
</dbReference>
<keyword evidence="3" id="KW-0498">Mitosis</keyword>
<evidence type="ECO:0000259" key="8">
    <source>
        <dbReference type="Pfam" id="PF12896"/>
    </source>
</evidence>
<evidence type="ECO:0000256" key="5">
    <source>
        <dbReference type="ARBA" id="ARBA00023306"/>
    </source>
</evidence>
<dbReference type="InterPro" id="IPR024977">
    <property type="entry name" value="Apc4-like_WD40_dom"/>
</dbReference>
<dbReference type="Pfam" id="PF12896">
    <property type="entry name" value="ANAPC4"/>
    <property type="match status" value="1"/>
</dbReference>
<dbReference type="Proteomes" id="UP001497392">
    <property type="component" value="Unassembled WGS sequence"/>
</dbReference>
<evidence type="ECO:0000313" key="9">
    <source>
        <dbReference type="EMBL" id="CAL5222486.1"/>
    </source>
</evidence>
<feature type="region of interest" description="Disordered" evidence="6">
    <location>
        <begin position="695"/>
        <end position="734"/>
    </location>
</feature>
<dbReference type="EMBL" id="CAXHTA020000007">
    <property type="protein sequence ID" value="CAL5222486.1"/>
    <property type="molecule type" value="Genomic_DNA"/>
</dbReference>
<evidence type="ECO:0000259" key="7">
    <source>
        <dbReference type="Pfam" id="PF12894"/>
    </source>
</evidence>
<dbReference type="InterPro" id="IPR015943">
    <property type="entry name" value="WD40/YVTN_repeat-like_dom_sf"/>
</dbReference>
<feature type="region of interest" description="Disordered" evidence="6">
    <location>
        <begin position="773"/>
        <end position="795"/>
    </location>
</feature>
<dbReference type="PANTHER" id="PTHR13260">
    <property type="entry name" value="ANAPHASE PROMOTING COMPLEX SUBUNIT 4 APC4"/>
    <property type="match status" value="1"/>
</dbReference>
<evidence type="ECO:0000256" key="2">
    <source>
        <dbReference type="ARBA" id="ARBA00022618"/>
    </source>
</evidence>
<dbReference type="Gene3D" id="2.130.10.10">
    <property type="entry name" value="YVTN repeat-like/Quinoprotein amine dehydrogenase"/>
    <property type="match status" value="1"/>
</dbReference>
<reference evidence="9 10" key="1">
    <citation type="submission" date="2024-06" db="EMBL/GenBank/DDBJ databases">
        <authorList>
            <person name="Kraege A."/>
            <person name="Thomma B."/>
        </authorList>
    </citation>
    <scope>NUCLEOTIDE SEQUENCE [LARGE SCALE GENOMIC DNA]</scope>
</reference>
<accession>A0ABP1FTY4</accession>
<evidence type="ECO:0000256" key="1">
    <source>
        <dbReference type="ARBA" id="ARBA00016067"/>
    </source>
</evidence>